<dbReference type="EMBL" id="VWOX01000005">
    <property type="protein sequence ID" value="KAA5543578.1"/>
    <property type="molecule type" value="Genomic_DNA"/>
</dbReference>
<feature type="compositionally biased region" description="Polar residues" evidence="1">
    <location>
        <begin position="61"/>
        <end position="71"/>
    </location>
</feature>
<protein>
    <submittedName>
        <fullName evidence="2">Helix-turn-helix domain-containing protein</fullName>
    </submittedName>
</protein>
<name>A0A5M6D7N8_9BACT</name>
<dbReference type="Proteomes" id="UP000324479">
    <property type="component" value="Unassembled WGS sequence"/>
</dbReference>
<dbReference type="AlphaFoldDB" id="A0A5M6D7N8"/>
<evidence type="ECO:0000256" key="1">
    <source>
        <dbReference type="SAM" id="MobiDB-lite"/>
    </source>
</evidence>
<comment type="caution">
    <text evidence="2">The sequence shown here is derived from an EMBL/GenBank/DDBJ whole genome shotgun (WGS) entry which is preliminary data.</text>
</comment>
<evidence type="ECO:0000313" key="3">
    <source>
        <dbReference type="Proteomes" id="UP000324479"/>
    </source>
</evidence>
<organism evidence="2 3">
    <name type="scientific">Roseiconus nitratireducens</name>
    <dbReference type="NCBI Taxonomy" id="2605748"/>
    <lineage>
        <taxon>Bacteria</taxon>
        <taxon>Pseudomonadati</taxon>
        <taxon>Planctomycetota</taxon>
        <taxon>Planctomycetia</taxon>
        <taxon>Pirellulales</taxon>
        <taxon>Pirellulaceae</taxon>
        <taxon>Roseiconus</taxon>
    </lineage>
</organism>
<feature type="region of interest" description="Disordered" evidence="1">
    <location>
        <begin position="55"/>
        <end position="80"/>
    </location>
</feature>
<sequence length="80" mass="9193">MKKGFSVPSLAERWGGCSIDHVRNLIAMGELRAINIGTKTRKTWIVPADEVEAFEERRSNKQQPKTRQRLASVTPEREWV</sequence>
<dbReference type="RefSeq" id="WP_150076327.1">
    <property type="nucleotide sequence ID" value="NZ_VWOX01000005.1"/>
</dbReference>
<keyword evidence="3" id="KW-1185">Reference proteome</keyword>
<evidence type="ECO:0000313" key="2">
    <source>
        <dbReference type="EMBL" id="KAA5543578.1"/>
    </source>
</evidence>
<gene>
    <name evidence="2" type="ORF">FYK55_10205</name>
</gene>
<reference evidence="2 3" key="1">
    <citation type="submission" date="2019-08" db="EMBL/GenBank/DDBJ databases">
        <authorList>
            <person name="Dhanesh K."/>
            <person name="Kumar G."/>
            <person name="Sasikala C."/>
            <person name="Venkata Ramana C."/>
        </authorList>
    </citation>
    <scope>NUCLEOTIDE SEQUENCE [LARGE SCALE GENOMIC DNA]</scope>
    <source>
        <strain evidence="2 3">JC645</strain>
    </source>
</reference>
<proteinExistence type="predicted"/>
<accession>A0A5M6D7N8</accession>